<dbReference type="EMBL" id="CAADFM010000012">
    <property type="protein sequence ID" value="VFK07976.1"/>
    <property type="molecule type" value="Genomic_DNA"/>
</dbReference>
<feature type="signal peptide" evidence="3">
    <location>
        <begin position="1"/>
        <end position="19"/>
    </location>
</feature>
<dbReference type="InterPro" id="IPR006558">
    <property type="entry name" value="LamG-like"/>
</dbReference>
<evidence type="ECO:0000313" key="6">
    <source>
        <dbReference type="EMBL" id="VFK25754.1"/>
    </source>
</evidence>
<name>A0A450VTF0_9GAMM</name>
<dbReference type="EMBL" id="CAADFP010000025">
    <property type="protein sequence ID" value="VFK25754.1"/>
    <property type="molecule type" value="Genomic_DNA"/>
</dbReference>
<dbReference type="PANTHER" id="PTHR47635">
    <property type="entry name" value="CUB DOMAIN-CONTAINING PROTEIN"/>
    <property type="match status" value="1"/>
</dbReference>
<organism evidence="5">
    <name type="scientific">Candidatus Kentrum sp. LPFa</name>
    <dbReference type="NCBI Taxonomy" id="2126335"/>
    <lineage>
        <taxon>Bacteria</taxon>
        <taxon>Pseudomonadati</taxon>
        <taxon>Pseudomonadota</taxon>
        <taxon>Gammaproteobacteria</taxon>
        <taxon>Candidatus Kentrum</taxon>
    </lineage>
</organism>
<evidence type="ECO:0000313" key="5">
    <source>
        <dbReference type="EMBL" id="VFK07976.1"/>
    </source>
</evidence>
<keyword evidence="5" id="KW-0430">Lectin</keyword>
<dbReference type="AlphaFoldDB" id="A0A450VTF0"/>
<dbReference type="GO" id="GO:0030246">
    <property type="term" value="F:carbohydrate binding"/>
    <property type="evidence" value="ECO:0007669"/>
    <property type="project" value="UniProtKB-KW"/>
</dbReference>
<keyword evidence="2" id="KW-1015">Disulfide bond</keyword>
<dbReference type="SUPFAM" id="SSF49899">
    <property type="entry name" value="Concanavalin A-like lectins/glucanases"/>
    <property type="match status" value="1"/>
</dbReference>
<dbReference type="InterPro" id="IPR013320">
    <property type="entry name" value="ConA-like_dom_sf"/>
</dbReference>
<sequence length="286" mass="31854">MRKIIGFLIFLFYSLHASAEVLIDESVPGGSGRNIRNFQIVEYDPAIPQATIFYTDGYGDLKFLVAEFEGIDLPDTRGLVAHYPFDGSTNDLSGNNNHGVVYGATLTEDRFGKPNSAYWFDGNDKIIVDALRNFEWGNKFSVSVWFKRTGQWGNYQGIVNNGYYTNGSWEIRMGRENSGTMLGGGVITSTNNAAWDHVNIHASGNQWHHVVMTYDGNTLSFYLDGELKGMNTRDVGILIAKNTPLTIGQAGTGKSNEYFYGVIDDIKIYKKAISIAGVRALYDYQE</sequence>
<protein>
    <submittedName>
        <fullName evidence="5">Concanavalin A-like lectin/glucanases superfamily protein</fullName>
    </submittedName>
</protein>
<accession>A0A450VTF0</accession>
<dbReference type="Pfam" id="PF13385">
    <property type="entry name" value="Laminin_G_3"/>
    <property type="match status" value="1"/>
</dbReference>
<proteinExistence type="predicted"/>
<dbReference type="SMART" id="SM00560">
    <property type="entry name" value="LamGL"/>
    <property type="match status" value="1"/>
</dbReference>
<reference evidence="5" key="1">
    <citation type="submission" date="2019-02" db="EMBL/GenBank/DDBJ databases">
        <authorList>
            <person name="Gruber-Vodicka R. H."/>
            <person name="Seah K. B. B."/>
        </authorList>
    </citation>
    <scope>NUCLEOTIDE SEQUENCE</scope>
    <source>
        <strain evidence="5">BECK_S312</strain>
        <strain evidence="6">BECK_S426</strain>
    </source>
</reference>
<evidence type="ECO:0000256" key="2">
    <source>
        <dbReference type="ARBA" id="ARBA00023157"/>
    </source>
</evidence>
<evidence type="ECO:0000256" key="3">
    <source>
        <dbReference type="SAM" id="SignalP"/>
    </source>
</evidence>
<evidence type="ECO:0000256" key="1">
    <source>
        <dbReference type="ARBA" id="ARBA00022729"/>
    </source>
</evidence>
<evidence type="ECO:0000259" key="4">
    <source>
        <dbReference type="SMART" id="SM00560"/>
    </source>
</evidence>
<feature type="chain" id="PRO_5033432631" evidence="3">
    <location>
        <begin position="20"/>
        <end position="286"/>
    </location>
</feature>
<dbReference type="PANTHER" id="PTHR47635:SF2">
    <property type="entry name" value="LAMG-LIKE JELLYROLL FOLD DOMAIN-CONTAINING PROTEIN"/>
    <property type="match status" value="1"/>
</dbReference>
<feature type="domain" description="LamG-like jellyroll fold" evidence="4">
    <location>
        <begin position="138"/>
        <end position="276"/>
    </location>
</feature>
<keyword evidence="1 3" id="KW-0732">Signal</keyword>
<dbReference type="Gene3D" id="2.60.120.200">
    <property type="match status" value="1"/>
</dbReference>
<gene>
    <name evidence="5" type="ORF">BECKLPF1236A_GA0070988_100125</name>
    <name evidence="6" type="ORF">BECKLPF1236C_GA0070990_100251</name>
</gene>